<keyword evidence="3 5" id="KW-1133">Transmembrane helix</keyword>
<dbReference type="EnsemblMetazoa" id="CJA10821c.1">
    <property type="protein sequence ID" value="CJA10821c.1"/>
    <property type="gene ID" value="WBGene00130025"/>
</dbReference>
<name>A0A8R1DT01_CAEJA</name>
<dbReference type="PANTHER" id="PTHR46895">
    <property type="entry name" value="PROTEIN CBG20548-RELATED"/>
    <property type="match status" value="1"/>
</dbReference>
<evidence type="ECO:0000256" key="4">
    <source>
        <dbReference type="ARBA" id="ARBA00023136"/>
    </source>
</evidence>
<evidence type="ECO:0000256" key="1">
    <source>
        <dbReference type="ARBA" id="ARBA00004370"/>
    </source>
</evidence>
<dbReference type="PANTHER" id="PTHR46895:SF2">
    <property type="entry name" value="G-PROTEIN COUPLED RECEPTORS FAMILY 1 PROFILE DOMAIN-CONTAINING PROTEIN"/>
    <property type="match status" value="1"/>
</dbReference>
<reference evidence="8" key="1">
    <citation type="submission" date="2010-08" db="EMBL/GenBank/DDBJ databases">
        <authorList>
            <consortium name="Caenorhabditis japonica Sequencing Consortium"/>
            <person name="Wilson R.K."/>
        </authorList>
    </citation>
    <scope>NUCLEOTIDE SEQUENCE [LARGE SCALE GENOMIC DNA]</scope>
    <source>
        <strain evidence="8">DF5081</strain>
    </source>
</reference>
<dbReference type="InterPro" id="IPR017452">
    <property type="entry name" value="GPCR_Rhodpsn_7TM"/>
</dbReference>
<keyword evidence="4 5" id="KW-0472">Membrane</keyword>
<feature type="transmembrane region" description="Helical" evidence="5">
    <location>
        <begin position="188"/>
        <end position="211"/>
    </location>
</feature>
<keyword evidence="8" id="KW-1185">Reference proteome</keyword>
<accession>A0A8R1DT01</accession>
<feature type="transmembrane region" description="Helical" evidence="5">
    <location>
        <begin position="47"/>
        <end position="75"/>
    </location>
</feature>
<protein>
    <submittedName>
        <fullName evidence="7">G_PROTEIN_RECEP_F1_2 domain-containing protein</fullName>
    </submittedName>
</protein>
<sequence>MIFLLTGASCFHMNFKLLDDHAVSSGTSNSNSTEILDDSSGVSVLQILTVLMFVFHILIPMVLLITLHSCLLYYLRNRLRHFFPARTRSARNSARSDDVPAPLLINVSERSEVVRHHSANRYRDLIKHLHKLPFSSSGVWNRHLNKAERHVTYTVTAIVTCYIVSHIPSAFLYVYINLFHDALYSTRWMYTSVQFSTTLVTVSKVLNFILFCMSRFRSLPLNIIGDSTNNISYE</sequence>
<feature type="transmembrane region" description="Helical" evidence="5">
    <location>
        <begin position="151"/>
        <end position="176"/>
    </location>
</feature>
<dbReference type="Proteomes" id="UP000005237">
    <property type="component" value="Unassembled WGS sequence"/>
</dbReference>
<dbReference type="PROSITE" id="PS50262">
    <property type="entry name" value="G_PROTEIN_RECEP_F1_2"/>
    <property type="match status" value="1"/>
</dbReference>
<evidence type="ECO:0000313" key="7">
    <source>
        <dbReference type="EnsemblMetazoa" id="CJA10821c.1"/>
    </source>
</evidence>
<dbReference type="GO" id="GO:0016020">
    <property type="term" value="C:membrane"/>
    <property type="evidence" value="ECO:0007669"/>
    <property type="project" value="UniProtKB-SubCell"/>
</dbReference>
<evidence type="ECO:0000259" key="6">
    <source>
        <dbReference type="PROSITE" id="PS50262"/>
    </source>
</evidence>
<organism evidence="7 8">
    <name type="scientific">Caenorhabditis japonica</name>
    <dbReference type="NCBI Taxonomy" id="281687"/>
    <lineage>
        <taxon>Eukaryota</taxon>
        <taxon>Metazoa</taxon>
        <taxon>Ecdysozoa</taxon>
        <taxon>Nematoda</taxon>
        <taxon>Chromadorea</taxon>
        <taxon>Rhabditida</taxon>
        <taxon>Rhabditina</taxon>
        <taxon>Rhabditomorpha</taxon>
        <taxon>Rhabditoidea</taxon>
        <taxon>Rhabditidae</taxon>
        <taxon>Peloderinae</taxon>
        <taxon>Caenorhabditis</taxon>
    </lineage>
</organism>
<comment type="subcellular location">
    <subcellularLocation>
        <location evidence="1">Membrane</location>
    </subcellularLocation>
</comment>
<feature type="domain" description="G-protein coupled receptors family 1 profile" evidence="6">
    <location>
        <begin position="1"/>
        <end position="211"/>
    </location>
</feature>
<evidence type="ECO:0000256" key="3">
    <source>
        <dbReference type="ARBA" id="ARBA00022989"/>
    </source>
</evidence>
<keyword evidence="2 5" id="KW-0812">Transmembrane</keyword>
<dbReference type="AlphaFoldDB" id="A0A8R1DT01"/>
<evidence type="ECO:0000313" key="8">
    <source>
        <dbReference type="Proteomes" id="UP000005237"/>
    </source>
</evidence>
<dbReference type="Gene3D" id="1.20.1070.10">
    <property type="entry name" value="Rhodopsin 7-helix transmembrane proteins"/>
    <property type="match status" value="1"/>
</dbReference>
<dbReference type="SUPFAM" id="SSF81321">
    <property type="entry name" value="Family A G protein-coupled receptor-like"/>
    <property type="match status" value="1"/>
</dbReference>
<proteinExistence type="predicted"/>
<evidence type="ECO:0000256" key="5">
    <source>
        <dbReference type="SAM" id="Phobius"/>
    </source>
</evidence>
<reference evidence="7" key="2">
    <citation type="submission" date="2022-06" db="UniProtKB">
        <authorList>
            <consortium name="EnsemblMetazoa"/>
        </authorList>
    </citation>
    <scope>IDENTIFICATION</scope>
    <source>
        <strain evidence="7">DF5081</strain>
    </source>
</reference>
<evidence type="ECO:0000256" key="2">
    <source>
        <dbReference type="ARBA" id="ARBA00022692"/>
    </source>
</evidence>